<dbReference type="SUPFAM" id="SSF57756">
    <property type="entry name" value="Retrovirus zinc finger-like domains"/>
    <property type="match status" value="1"/>
</dbReference>
<evidence type="ECO:0000256" key="1">
    <source>
        <dbReference type="PROSITE-ProRule" id="PRU00047"/>
    </source>
</evidence>
<dbReference type="Proteomes" id="UP000887568">
    <property type="component" value="Unplaced"/>
</dbReference>
<evidence type="ECO:0000313" key="4">
    <source>
        <dbReference type="EnsemblMetazoa" id="XP_038062590.1"/>
    </source>
</evidence>
<feature type="region of interest" description="Disordered" evidence="2">
    <location>
        <begin position="106"/>
        <end position="136"/>
    </location>
</feature>
<dbReference type="InterPro" id="IPR036875">
    <property type="entry name" value="Znf_CCHC_sf"/>
</dbReference>
<feature type="domain" description="CCHC-type" evidence="3">
    <location>
        <begin position="94"/>
        <end position="109"/>
    </location>
</feature>
<evidence type="ECO:0000259" key="3">
    <source>
        <dbReference type="PROSITE" id="PS50158"/>
    </source>
</evidence>
<dbReference type="AlphaFoldDB" id="A0A914AF42"/>
<proteinExistence type="predicted"/>
<dbReference type="Pfam" id="PF00098">
    <property type="entry name" value="zf-CCHC"/>
    <property type="match status" value="1"/>
</dbReference>
<dbReference type="RefSeq" id="XP_038062590.1">
    <property type="nucleotide sequence ID" value="XM_038206662.1"/>
</dbReference>
<evidence type="ECO:0000313" key="5">
    <source>
        <dbReference type="Proteomes" id="UP000887568"/>
    </source>
</evidence>
<protein>
    <recommendedName>
        <fullName evidence="3">CCHC-type domain-containing protein</fullName>
    </recommendedName>
</protein>
<sequence length="147" mass="16859">MTLDEAVRAALETESFLNAERQRQQAQGGRLDRNPRTTRQVEIVSREEFEQQTRVMSEQLQTLHQLMSRLTEAMKQEAPQRVKWEGEPRRRLSCFNCGEIGHFKRDCPKLNTNPQSGNDAGPTQRVMGRSLAEPDPNKVVVVEAKKN</sequence>
<dbReference type="GeneID" id="119733082"/>
<keyword evidence="1" id="KW-0862">Zinc</keyword>
<dbReference type="InterPro" id="IPR001878">
    <property type="entry name" value="Znf_CCHC"/>
</dbReference>
<dbReference type="PROSITE" id="PS50158">
    <property type="entry name" value="ZF_CCHC"/>
    <property type="match status" value="1"/>
</dbReference>
<dbReference type="SMART" id="SM00343">
    <property type="entry name" value="ZnF_C2HC"/>
    <property type="match status" value="1"/>
</dbReference>
<dbReference type="GO" id="GO:0008270">
    <property type="term" value="F:zinc ion binding"/>
    <property type="evidence" value="ECO:0007669"/>
    <property type="project" value="UniProtKB-KW"/>
</dbReference>
<dbReference type="Gene3D" id="4.10.60.10">
    <property type="entry name" value="Zinc finger, CCHC-type"/>
    <property type="match status" value="1"/>
</dbReference>
<dbReference type="EnsemblMetazoa" id="XM_038206662.1">
    <property type="protein sequence ID" value="XP_038062590.1"/>
    <property type="gene ID" value="LOC119733082"/>
</dbReference>
<keyword evidence="1" id="KW-0863">Zinc-finger</keyword>
<keyword evidence="1" id="KW-0479">Metal-binding</keyword>
<dbReference type="OrthoDB" id="10050052at2759"/>
<evidence type="ECO:0000256" key="2">
    <source>
        <dbReference type="SAM" id="MobiDB-lite"/>
    </source>
</evidence>
<keyword evidence="5" id="KW-1185">Reference proteome</keyword>
<name>A0A914AF42_PATMI</name>
<reference evidence="4" key="1">
    <citation type="submission" date="2022-11" db="UniProtKB">
        <authorList>
            <consortium name="EnsemblMetazoa"/>
        </authorList>
    </citation>
    <scope>IDENTIFICATION</scope>
</reference>
<dbReference type="GO" id="GO:0003676">
    <property type="term" value="F:nucleic acid binding"/>
    <property type="evidence" value="ECO:0007669"/>
    <property type="project" value="InterPro"/>
</dbReference>
<accession>A0A914AF42</accession>
<organism evidence="4 5">
    <name type="scientific">Patiria miniata</name>
    <name type="common">Bat star</name>
    <name type="synonym">Asterina miniata</name>
    <dbReference type="NCBI Taxonomy" id="46514"/>
    <lineage>
        <taxon>Eukaryota</taxon>
        <taxon>Metazoa</taxon>
        <taxon>Echinodermata</taxon>
        <taxon>Eleutherozoa</taxon>
        <taxon>Asterozoa</taxon>
        <taxon>Asteroidea</taxon>
        <taxon>Valvatacea</taxon>
        <taxon>Valvatida</taxon>
        <taxon>Asterinidae</taxon>
        <taxon>Patiria</taxon>
    </lineage>
</organism>